<evidence type="ECO:0000256" key="1">
    <source>
        <dbReference type="ARBA" id="ARBA00004167"/>
    </source>
</evidence>
<dbReference type="InterPro" id="IPR002401">
    <property type="entry name" value="Cyt_P450_E_grp-I"/>
</dbReference>
<dbReference type="GO" id="GO:0016705">
    <property type="term" value="F:oxidoreductase activity, acting on paired donors, with incorporation or reduction of molecular oxygen"/>
    <property type="evidence" value="ECO:0007669"/>
    <property type="project" value="InterPro"/>
</dbReference>
<dbReference type="OrthoDB" id="1470350at2759"/>
<keyword evidence="5 11" id="KW-0479">Metal-binding</keyword>
<evidence type="ECO:0000256" key="8">
    <source>
        <dbReference type="ARBA" id="ARBA00023004"/>
    </source>
</evidence>
<evidence type="ECO:0000313" key="13">
    <source>
        <dbReference type="Proteomes" id="UP000653305"/>
    </source>
</evidence>
<evidence type="ECO:0000256" key="3">
    <source>
        <dbReference type="ARBA" id="ARBA00022617"/>
    </source>
</evidence>
<keyword evidence="7" id="KW-0560">Oxidoreductase</keyword>
<dbReference type="EMBL" id="BMAC01000142">
    <property type="protein sequence ID" value="GFP87289.1"/>
    <property type="molecule type" value="Genomic_DNA"/>
</dbReference>
<dbReference type="Pfam" id="PF00067">
    <property type="entry name" value="p450"/>
    <property type="match status" value="3"/>
</dbReference>
<evidence type="ECO:0000256" key="2">
    <source>
        <dbReference type="ARBA" id="ARBA00010617"/>
    </source>
</evidence>
<evidence type="ECO:0000256" key="11">
    <source>
        <dbReference type="PIRSR" id="PIRSR602401-1"/>
    </source>
</evidence>
<evidence type="ECO:0000256" key="9">
    <source>
        <dbReference type="ARBA" id="ARBA00023033"/>
    </source>
</evidence>
<dbReference type="GO" id="GO:0020037">
    <property type="term" value="F:heme binding"/>
    <property type="evidence" value="ECO:0007669"/>
    <property type="project" value="InterPro"/>
</dbReference>
<name>A0A830BNR3_9LAMI</name>
<dbReference type="Gene3D" id="1.10.630.10">
    <property type="entry name" value="Cytochrome P450"/>
    <property type="match status" value="3"/>
</dbReference>
<dbReference type="GO" id="GO:0004497">
    <property type="term" value="F:monooxygenase activity"/>
    <property type="evidence" value="ECO:0007669"/>
    <property type="project" value="UniProtKB-KW"/>
</dbReference>
<feature type="binding site" description="axial binding residue" evidence="11">
    <location>
        <position position="338"/>
    </location>
    <ligand>
        <name>heme</name>
        <dbReference type="ChEBI" id="CHEBI:30413"/>
    </ligand>
    <ligandPart>
        <name>Fe</name>
        <dbReference type="ChEBI" id="CHEBI:18248"/>
    </ligandPart>
</feature>
<evidence type="ECO:0000256" key="7">
    <source>
        <dbReference type="ARBA" id="ARBA00023002"/>
    </source>
</evidence>
<reference evidence="12" key="1">
    <citation type="submission" date="2020-07" db="EMBL/GenBank/DDBJ databases">
        <title>Ethylene signaling mediates host invasion by parasitic plants.</title>
        <authorList>
            <person name="Yoshida S."/>
        </authorList>
    </citation>
    <scope>NUCLEOTIDE SEQUENCE</scope>
    <source>
        <strain evidence="12">Okayama</strain>
    </source>
</reference>
<dbReference type="InterPro" id="IPR050665">
    <property type="entry name" value="Cytochrome_P450_Monooxygen"/>
</dbReference>
<dbReference type="InterPro" id="IPR017972">
    <property type="entry name" value="Cyt_P450_CS"/>
</dbReference>
<keyword evidence="9" id="KW-0503">Monooxygenase</keyword>
<dbReference type="PRINTS" id="PR00463">
    <property type="entry name" value="EP450I"/>
</dbReference>
<dbReference type="PANTHER" id="PTHR24282">
    <property type="entry name" value="CYTOCHROME P450 FAMILY MEMBER"/>
    <property type="match status" value="1"/>
</dbReference>
<keyword evidence="13" id="KW-1185">Reference proteome</keyword>
<keyword evidence="4" id="KW-0812">Transmembrane</keyword>
<dbReference type="AlphaFoldDB" id="A0A830BNR3"/>
<dbReference type="InterPro" id="IPR001128">
    <property type="entry name" value="Cyt_P450"/>
</dbReference>
<dbReference type="SUPFAM" id="SSF48264">
    <property type="entry name" value="Cytochrome P450"/>
    <property type="match status" value="3"/>
</dbReference>
<evidence type="ECO:0000256" key="5">
    <source>
        <dbReference type="ARBA" id="ARBA00022723"/>
    </source>
</evidence>
<comment type="cofactor">
    <cofactor evidence="11">
        <name>heme</name>
        <dbReference type="ChEBI" id="CHEBI:30413"/>
    </cofactor>
</comment>
<evidence type="ECO:0000256" key="10">
    <source>
        <dbReference type="ARBA" id="ARBA00023136"/>
    </source>
</evidence>
<gene>
    <name evidence="12" type="ORF">PHJA_000872600</name>
</gene>
<evidence type="ECO:0000313" key="12">
    <source>
        <dbReference type="EMBL" id="GFP87289.1"/>
    </source>
</evidence>
<comment type="caution">
    <text evidence="12">The sequence shown here is derived from an EMBL/GenBank/DDBJ whole genome shotgun (WGS) entry which is preliminary data.</text>
</comment>
<comment type="subcellular location">
    <subcellularLocation>
        <location evidence="1">Membrane</location>
        <topology evidence="1">Single-pass membrane protein</topology>
    </subcellularLocation>
</comment>
<organism evidence="12 13">
    <name type="scientific">Phtheirospermum japonicum</name>
    <dbReference type="NCBI Taxonomy" id="374723"/>
    <lineage>
        <taxon>Eukaryota</taxon>
        <taxon>Viridiplantae</taxon>
        <taxon>Streptophyta</taxon>
        <taxon>Embryophyta</taxon>
        <taxon>Tracheophyta</taxon>
        <taxon>Spermatophyta</taxon>
        <taxon>Magnoliopsida</taxon>
        <taxon>eudicotyledons</taxon>
        <taxon>Gunneridae</taxon>
        <taxon>Pentapetalae</taxon>
        <taxon>asterids</taxon>
        <taxon>lamiids</taxon>
        <taxon>Lamiales</taxon>
        <taxon>Orobanchaceae</taxon>
        <taxon>Orobanchaceae incertae sedis</taxon>
        <taxon>Phtheirospermum</taxon>
    </lineage>
</organism>
<keyword evidence="6" id="KW-1133">Transmembrane helix</keyword>
<dbReference type="Proteomes" id="UP000653305">
    <property type="component" value="Unassembled WGS sequence"/>
</dbReference>
<comment type="similarity">
    <text evidence="2">Belongs to the cytochrome P450 family.</text>
</comment>
<sequence>MIALSPISVSLALILLPLTLLYKLWWVPLHLQHTIESQGIKGPSYKFIHGTTKELIRIKKQTRDGIVVAEGEKWLRLRKLANHAFHGDCLKDMVPEMIASVETMLENWRHYEGKEIDVCSDFRLLTSEDDIEADKIEKLLHSSIMEIVNKRRDEVKTGRAHDFGNDFLGSLLKAHHDKDPRNLISSDDIIDECKTLYFAGQETTYSLLSWSIFLLAIHADWQEKARKEVLELFGQEKPNSVGIARLKIVNMIIYETLRLYSPAINIVRRTNSKTKLGKYDLPANVTLFIPPLAVHRNPEIWGRDAHLFKPERFAEGLAKATNGNATAFLGFGFGARICVGMNFASNEAKITLSMVLQRYKFTLSPNYVHSPFIVLTTQPQHGVQCQLFVTEPEMIKEILMNKEGVFPKMDMDGYAKKLLGEALITNEGEKWAKIRKLANHTFHAESLKSMVPEMSSSVAMMLERWKDYEGKEIDVFKEFGMLTTEVISRTAFGSSYLEGKHVFEMVAKLTAITVKNIYNVKIPGISMLLKSDDEVEAEKLEQRIKSSILEITKKRENEDANKNFGSDYLGQLVKVSHESDVKKRITIDQMIDEIKTIYGAGHLTTTSLLGWCVLLLAINTEWQDKARKEVNKAFGKNSPHSRGIARLKIMNMIINECLRLYPPALTLTRKVAKEVKLGQLLLPARMNIFISILALHHSPQVWGKDVHLFKPDRFARGVAKATNNNGATFLPFGLGPRTCVGANFLNWYGTQAQLVVTEAELVKEILSDKYGNYPKIDLEGYAKKLLGDGLSSSKGEKWTNMRKLANNVFHAESLKNMIPSMISSVETMLEKWKDYESKEIEVFEEYRILTSDIISKTAFGSSYSEGKNIFDMLMKLTLIVSKNAHKIKFPGISRILPSNDDLEAERLEQGIRDCIVRIITKREMEESNKNHFLGKLLEANHEGKDGNKKMSVEDIVDECKTFYFAGHETTTSLLAWTTLLLTVHQEWQEKARKEVIELFGQTSPNADGIARLKIMNMVIDESLRLYPPVPAIKRKVDKQIKLGKITLPPQMELYISPLALHHDPNIWGQHVHLFRPERFAKGIVEATNNNPVAFLPFGDRGNGSTKGKMAAEEEEKVEIDLAAVAVAGVAMLAVWGLSKLFGGGERKMMKAPGQNYYMARDDFEDDPSAYFRSLRD</sequence>
<evidence type="ECO:0000256" key="4">
    <source>
        <dbReference type="ARBA" id="ARBA00022692"/>
    </source>
</evidence>
<protein>
    <submittedName>
        <fullName evidence="12">Cytochrome p450 cyp749a22</fullName>
    </submittedName>
</protein>
<dbReference type="GO" id="GO:0005506">
    <property type="term" value="F:iron ion binding"/>
    <property type="evidence" value="ECO:0007669"/>
    <property type="project" value="InterPro"/>
</dbReference>
<proteinExistence type="inferred from homology"/>
<dbReference type="InterPro" id="IPR036396">
    <property type="entry name" value="Cyt_P450_sf"/>
</dbReference>
<dbReference type="PROSITE" id="PS00086">
    <property type="entry name" value="CYTOCHROME_P450"/>
    <property type="match status" value="2"/>
</dbReference>
<keyword evidence="8 11" id="KW-0408">Iron</keyword>
<evidence type="ECO:0000256" key="6">
    <source>
        <dbReference type="ARBA" id="ARBA00022989"/>
    </source>
</evidence>
<keyword evidence="3 11" id="KW-0349">Heme</keyword>
<accession>A0A830BNR3</accession>
<keyword evidence="10" id="KW-0472">Membrane</keyword>
<dbReference type="PRINTS" id="PR00385">
    <property type="entry name" value="P450"/>
</dbReference>
<dbReference type="GO" id="GO:0016020">
    <property type="term" value="C:membrane"/>
    <property type="evidence" value="ECO:0007669"/>
    <property type="project" value="UniProtKB-SubCell"/>
</dbReference>
<dbReference type="PANTHER" id="PTHR24282:SF20">
    <property type="entry name" value="CYTOCHROME P450 CYP749A22-LIKE"/>
    <property type="match status" value="1"/>
</dbReference>